<evidence type="ECO:0000256" key="5">
    <source>
        <dbReference type="ARBA" id="ARBA00023136"/>
    </source>
</evidence>
<evidence type="ECO:0000313" key="9">
    <source>
        <dbReference type="Proteomes" id="UP001589833"/>
    </source>
</evidence>
<evidence type="ECO:0000256" key="2">
    <source>
        <dbReference type="ARBA" id="ARBA00022475"/>
    </source>
</evidence>
<evidence type="ECO:0000256" key="3">
    <source>
        <dbReference type="ARBA" id="ARBA00022692"/>
    </source>
</evidence>
<keyword evidence="9" id="KW-1185">Reference proteome</keyword>
<keyword evidence="2" id="KW-1003">Cell membrane</keyword>
<organism evidence="8 9">
    <name type="scientific">Halalkalibacter alkalisediminis</name>
    <dbReference type="NCBI Taxonomy" id="935616"/>
    <lineage>
        <taxon>Bacteria</taxon>
        <taxon>Bacillati</taxon>
        <taxon>Bacillota</taxon>
        <taxon>Bacilli</taxon>
        <taxon>Bacillales</taxon>
        <taxon>Bacillaceae</taxon>
        <taxon>Halalkalibacter</taxon>
    </lineage>
</organism>
<feature type="transmembrane region" description="Helical" evidence="6">
    <location>
        <begin position="251"/>
        <end position="272"/>
    </location>
</feature>
<keyword evidence="4 6" id="KW-1133">Transmembrane helix</keyword>
<name>A0ABV6NJG5_9BACI</name>
<dbReference type="RefSeq" id="WP_273848030.1">
    <property type="nucleotide sequence ID" value="NZ_JAQQWT010000046.1"/>
</dbReference>
<reference evidence="8 9" key="1">
    <citation type="submission" date="2024-09" db="EMBL/GenBank/DDBJ databases">
        <authorList>
            <person name="Sun Q."/>
            <person name="Mori K."/>
        </authorList>
    </citation>
    <scope>NUCLEOTIDE SEQUENCE [LARGE SCALE GENOMIC DNA]</scope>
    <source>
        <strain evidence="8 9">NCAIM B.02301</strain>
    </source>
</reference>
<comment type="subcellular location">
    <subcellularLocation>
        <location evidence="1">Cell membrane</location>
        <topology evidence="1">Multi-pass membrane protein</topology>
    </subcellularLocation>
</comment>
<feature type="transmembrane region" description="Helical" evidence="6">
    <location>
        <begin position="284"/>
        <end position="303"/>
    </location>
</feature>
<feature type="transmembrane region" description="Helical" evidence="6">
    <location>
        <begin position="344"/>
        <end position="362"/>
    </location>
</feature>
<dbReference type="Pfam" id="PF12698">
    <property type="entry name" value="ABC2_membrane_3"/>
    <property type="match status" value="1"/>
</dbReference>
<dbReference type="EMBL" id="JBHLTR010000048">
    <property type="protein sequence ID" value="MFC0560911.1"/>
    <property type="molecule type" value="Genomic_DNA"/>
</dbReference>
<accession>A0ABV6NJG5</accession>
<proteinExistence type="predicted"/>
<gene>
    <name evidence="8" type="ORF">ACFFH4_18325</name>
</gene>
<evidence type="ECO:0000256" key="6">
    <source>
        <dbReference type="SAM" id="Phobius"/>
    </source>
</evidence>
<feature type="transmembrane region" description="Helical" evidence="6">
    <location>
        <begin position="174"/>
        <end position="195"/>
    </location>
</feature>
<keyword evidence="5 6" id="KW-0472">Membrane</keyword>
<feature type="domain" description="ABC-2 type transporter transmembrane" evidence="7">
    <location>
        <begin position="17"/>
        <end position="359"/>
    </location>
</feature>
<keyword evidence="3 6" id="KW-0812">Transmembrane</keyword>
<evidence type="ECO:0000259" key="7">
    <source>
        <dbReference type="Pfam" id="PF12698"/>
    </source>
</evidence>
<dbReference type="Proteomes" id="UP001589833">
    <property type="component" value="Unassembled WGS sequence"/>
</dbReference>
<feature type="transmembrane region" description="Helical" evidence="6">
    <location>
        <begin position="20"/>
        <end position="38"/>
    </location>
</feature>
<dbReference type="InterPro" id="IPR013525">
    <property type="entry name" value="ABC2_TM"/>
</dbReference>
<dbReference type="PANTHER" id="PTHR30294">
    <property type="entry name" value="MEMBRANE COMPONENT OF ABC TRANSPORTER YHHJ-RELATED"/>
    <property type="match status" value="1"/>
</dbReference>
<evidence type="ECO:0000256" key="4">
    <source>
        <dbReference type="ARBA" id="ARBA00022989"/>
    </source>
</evidence>
<dbReference type="PANTHER" id="PTHR30294:SF38">
    <property type="entry name" value="TRANSPORT PERMEASE PROTEIN"/>
    <property type="match status" value="1"/>
</dbReference>
<comment type="caution">
    <text evidence="8">The sequence shown here is derived from an EMBL/GenBank/DDBJ whole genome shotgun (WGS) entry which is preliminary data.</text>
</comment>
<protein>
    <submittedName>
        <fullName evidence="8">ABC transporter permease</fullName>
    </submittedName>
</protein>
<sequence>MKSIFLLQWQRFRRMPFLTLSFFVLTIVFIFFIAGFGFDRQITVYTYSEESLEAESRDAWLALLNQSEAYRFEWMEKQEVERALANGDIHFALQLQEEDYRLLVTTEESNRFLVEGFVQQIFHEELRLRKAEQLATDSDFRTDVDQLRQDPIISVTTSYLEGDASVYHDERLQVLFGMTLFFSIYSIMYNLLNVAEEKRGGTWDRLIVSPLRKWQIYLGHLLYSYLIGYAQILIIFLIFKWGLGFDIGDRFGTILVVIGCYVFAIVSLGILLMGLVRSAQQLQVAIPIVASGMAMLGGAYWPIEVVTNEVMLVLSKGMPIFYGIEALKGAAIFDRGWLDLMQPLSIMALFGVVCMGIGINLMERR</sequence>
<evidence type="ECO:0000313" key="8">
    <source>
        <dbReference type="EMBL" id="MFC0560911.1"/>
    </source>
</evidence>
<evidence type="ECO:0000256" key="1">
    <source>
        <dbReference type="ARBA" id="ARBA00004651"/>
    </source>
</evidence>
<dbReference type="InterPro" id="IPR051449">
    <property type="entry name" value="ABC-2_transporter_component"/>
</dbReference>
<feature type="transmembrane region" description="Helical" evidence="6">
    <location>
        <begin position="216"/>
        <end position="239"/>
    </location>
</feature>